<comment type="caution">
    <text evidence="1">The sequence shown here is derived from an EMBL/GenBank/DDBJ whole genome shotgun (WGS) entry which is preliminary data.</text>
</comment>
<dbReference type="Proteomes" id="UP000789366">
    <property type="component" value="Unassembled WGS sequence"/>
</dbReference>
<organism evidence="1 2">
    <name type="scientific">Cetraspora pellucida</name>
    <dbReference type="NCBI Taxonomy" id="1433469"/>
    <lineage>
        <taxon>Eukaryota</taxon>
        <taxon>Fungi</taxon>
        <taxon>Fungi incertae sedis</taxon>
        <taxon>Mucoromycota</taxon>
        <taxon>Glomeromycotina</taxon>
        <taxon>Glomeromycetes</taxon>
        <taxon>Diversisporales</taxon>
        <taxon>Gigasporaceae</taxon>
        <taxon>Cetraspora</taxon>
    </lineage>
</organism>
<evidence type="ECO:0000313" key="2">
    <source>
        <dbReference type="Proteomes" id="UP000789366"/>
    </source>
</evidence>
<feature type="non-terminal residue" evidence="1">
    <location>
        <position position="188"/>
    </location>
</feature>
<feature type="non-terminal residue" evidence="1">
    <location>
        <position position="1"/>
    </location>
</feature>
<accession>A0ACA9QJ92</accession>
<evidence type="ECO:0000313" key="1">
    <source>
        <dbReference type="EMBL" id="CAG8754780.1"/>
    </source>
</evidence>
<keyword evidence="2" id="KW-1185">Reference proteome</keyword>
<sequence>IQNTREVPDYCNSSAHHSIYIASPSQSNVNYYQFNKGDLLSVIASPHPNTMMSTSTPSTPSTPATPSIVSFHNFPFISGISQTPSLSNRPRTLKFFPKNGRVGTRLTVEVYLELPNPNNVLLNLAFGDLMVETHQVALPDSRYELVGIVPSQEQIKSANRSKVPVNMIICNDYNLPIDKWHLGDFVFK</sequence>
<dbReference type="EMBL" id="CAJVPW010044831">
    <property type="protein sequence ID" value="CAG8754780.1"/>
    <property type="molecule type" value="Genomic_DNA"/>
</dbReference>
<proteinExistence type="predicted"/>
<reference evidence="1" key="1">
    <citation type="submission" date="2021-06" db="EMBL/GenBank/DDBJ databases">
        <authorList>
            <person name="Kallberg Y."/>
            <person name="Tangrot J."/>
            <person name="Rosling A."/>
        </authorList>
    </citation>
    <scope>NUCLEOTIDE SEQUENCE</scope>
    <source>
        <strain evidence="1">28 12/20/2015</strain>
    </source>
</reference>
<name>A0ACA9QJ92_9GLOM</name>
<gene>
    <name evidence="1" type="ORF">SPELUC_LOCUS14730</name>
</gene>
<protein>
    <submittedName>
        <fullName evidence="1">560_t:CDS:1</fullName>
    </submittedName>
</protein>